<dbReference type="CDD" id="cd18604">
    <property type="entry name" value="ABC_6TM_VMR1_D2_like"/>
    <property type="match status" value="1"/>
</dbReference>
<dbReference type="PROSITE" id="PS00211">
    <property type="entry name" value="ABC_TRANSPORTER_1"/>
    <property type="match status" value="2"/>
</dbReference>
<evidence type="ECO:0000313" key="13">
    <source>
        <dbReference type="EMBL" id="CAE6414859.1"/>
    </source>
</evidence>
<feature type="compositionally biased region" description="Basic and acidic residues" evidence="9">
    <location>
        <begin position="200"/>
        <end position="209"/>
    </location>
</feature>
<evidence type="ECO:0000256" key="9">
    <source>
        <dbReference type="SAM" id="MobiDB-lite"/>
    </source>
</evidence>
<feature type="domain" description="ABC transmembrane type-1" evidence="12">
    <location>
        <begin position="255"/>
        <end position="537"/>
    </location>
</feature>
<evidence type="ECO:0000256" key="3">
    <source>
        <dbReference type="ARBA" id="ARBA00022692"/>
    </source>
</evidence>
<dbReference type="GO" id="GO:0140359">
    <property type="term" value="F:ABC-type transporter activity"/>
    <property type="evidence" value="ECO:0007669"/>
    <property type="project" value="InterPro"/>
</dbReference>
<comment type="subcellular location">
    <subcellularLocation>
        <location evidence="1">Membrane</location>
        <topology evidence="1">Multi-pass membrane protein</topology>
    </subcellularLocation>
</comment>
<feature type="transmembrane region" description="Helical" evidence="10">
    <location>
        <begin position="387"/>
        <end position="412"/>
    </location>
</feature>
<dbReference type="AlphaFoldDB" id="A0A8H3ACL9"/>
<dbReference type="Proteomes" id="UP000663846">
    <property type="component" value="Unassembled WGS sequence"/>
</dbReference>
<evidence type="ECO:0000256" key="8">
    <source>
        <dbReference type="ARBA" id="ARBA00023136"/>
    </source>
</evidence>
<sequence length="780" mass="85239">MVIGPTGCGKTSLLMALLGEMRYVPDGADSWVSMPREGGIAYAAQEPWIQNATIQDNILFGIEYDEDRYKKVISQCGLEKDLELLELGDHTEVGEKGATLSGGQKARVSLARAIYSKAEIVILDDVLSALDVHTSRWVVDKCFRGDLVSGRTLIIVTHNVAMVSKVADFTVALGPGGRIVSQGSIDAVLGSNPKLKNEAEIQKDIRDSSPEEESTTEQSSTNGKLTIAEEVAEGHVGWSALKLFFSALGGIGFWVIYMAGFVLANVGGLIQTYWLGIWARAYDTNTSHPEQVNVAFYLGVYSFICLCGMVLYTSAYIVHILGSIRAARRIHDYLISSVFAAPLYWLDSTPAGRIISRFTQDVRSIDGSLPNQLQNLTDMTIQLLSRFVAIILVSPAFSFASTLLLALGIWIGQVYISAQVPVKRHMSNARSPISSYLHAVLAGMTTIRTYGAQEMVRKGIEKRIDTFTRAARTFWNLNRWIAIRMDALGGLFSASLAAWLVYVRKHVDASDAGFSLNTAVALSGGILWWIRTLNEFQVQTNSLERIHSYLIIPHEPSSEQYPAPPAHWPASGTLRVHDLSAQYGDGPKILHGLSFEVKHGERVGIVGRTGSGKSSLVLALLRMISTTGEVYFEQVVHVSLPFFSPELIGGRSGIETNSIPLESLRSNVTVVPQQPELTSGTIRENLDPFGEWDDSILWDALNAVGLVQSQTQTDPTRTLIQASIGLDTLVTRSGTNLSLGQRQMLALARAIVRRTKLVILDEATAAISIPLKLAHYLPPA</sequence>
<keyword evidence="5" id="KW-0547">Nucleotide-binding</keyword>
<feature type="transmembrane region" description="Helical" evidence="10">
    <location>
        <begin position="481"/>
        <end position="502"/>
    </location>
</feature>
<name>A0A8H3ACL9_9AGAM</name>
<feature type="transmembrane region" description="Helical" evidence="10">
    <location>
        <begin position="294"/>
        <end position="318"/>
    </location>
</feature>
<feature type="transmembrane region" description="Helical" evidence="10">
    <location>
        <begin position="514"/>
        <end position="530"/>
    </location>
</feature>
<dbReference type="InterPro" id="IPR011527">
    <property type="entry name" value="ABC1_TM_dom"/>
</dbReference>
<dbReference type="FunFam" id="1.20.1560.10:FF:000013">
    <property type="entry name" value="ABC transporter C family member 2"/>
    <property type="match status" value="1"/>
</dbReference>
<feature type="transmembrane region" description="Helical" evidence="10">
    <location>
        <begin position="251"/>
        <end position="274"/>
    </location>
</feature>
<evidence type="ECO:0000256" key="10">
    <source>
        <dbReference type="SAM" id="Phobius"/>
    </source>
</evidence>
<evidence type="ECO:0000256" key="2">
    <source>
        <dbReference type="ARBA" id="ARBA00022448"/>
    </source>
</evidence>
<evidence type="ECO:0000256" key="4">
    <source>
        <dbReference type="ARBA" id="ARBA00022737"/>
    </source>
</evidence>
<comment type="caution">
    <text evidence="13">The sequence shown here is derived from an EMBL/GenBank/DDBJ whole genome shotgun (WGS) entry which is preliminary data.</text>
</comment>
<keyword evidence="2" id="KW-0813">Transport</keyword>
<dbReference type="InterPro" id="IPR050173">
    <property type="entry name" value="ABC_transporter_C-like"/>
</dbReference>
<dbReference type="SMART" id="SM00382">
    <property type="entry name" value="AAA"/>
    <property type="match status" value="2"/>
</dbReference>
<dbReference type="GO" id="GO:0016020">
    <property type="term" value="C:membrane"/>
    <property type="evidence" value="ECO:0007669"/>
    <property type="project" value="UniProtKB-SubCell"/>
</dbReference>
<reference evidence="13" key="1">
    <citation type="submission" date="2021-01" db="EMBL/GenBank/DDBJ databases">
        <authorList>
            <person name="Kaushik A."/>
        </authorList>
    </citation>
    <scope>NUCLEOTIDE SEQUENCE</scope>
    <source>
        <strain evidence="13">AG1-1C</strain>
    </source>
</reference>
<dbReference type="Pfam" id="PF00005">
    <property type="entry name" value="ABC_tran"/>
    <property type="match status" value="2"/>
</dbReference>
<dbReference type="PANTHER" id="PTHR24223:SF356">
    <property type="entry name" value="ATP-BINDING CASSETTE TRANSPORTER ABC4"/>
    <property type="match status" value="1"/>
</dbReference>
<proteinExistence type="predicted"/>
<dbReference type="InterPro" id="IPR003593">
    <property type="entry name" value="AAA+_ATPase"/>
</dbReference>
<keyword evidence="4" id="KW-0677">Repeat</keyword>
<dbReference type="PROSITE" id="PS50893">
    <property type="entry name" value="ABC_TRANSPORTER_2"/>
    <property type="match status" value="1"/>
</dbReference>
<dbReference type="SUPFAM" id="SSF90123">
    <property type="entry name" value="ABC transporter transmembrane region"/>
    <property type="match status" value="1"/>
</dbReference>
<protein>
    <recommendedName>
        <fullName evidence="15">P-loop containing nucleoside triphosphate hydrolase protein</fullName>
    </recommendedName>
</protein>
<feature type="domain" description="ABC transporter" evidence="11">
    <location>
        <begin position="1"/>
        <end position="201"/>
    </location>
</feature>
<dbReference type="InterPro" id="IPR017871">
    <property type="entry name" value="ABC_transporter-like_CS"/>
</dbReference>
<gene>
    <name evidence="13" type="ORF">RDB_LOCUS74056</name>
</gene>
<dbReference type="SUPFAM" id="SSF52540">
    <property type="entry name" value="P-loop containing nucleoside triphosphate hydrolases"/>
    <property type="match status" value="2"/>
</dbReference>
<evidence type="ECO:0000259" key="12">
    <source>
        <dbReference type="PROSITE" id="PS50929"/>
    </source>
</evidence>
<feature type="region of interest" description="Disordered" evidence="9">
    <location>
        <begin position="200"/>
        <end position="223"/>
    </location>
</feature>
<organism evidence="13 14">
    <name type="scientific">Rhizoctonia solani</name>
    <dbReference type="NCBI Taxonomy" id="456999"/>
    <lineage>
        <taxon>Eukaryota</taxon>
        <taxon>Fungi</taxon>
        <taxon>Dikarya</taxon>
        <taxon>Basidiomycota</taxon>
        <taxon>Agaricomycotina</taxon>
        <taxon>Agaricomycetes</taxon>
        <taxon>Cantharellales</taxon>
        <taxon>Ceratobasidiaceae</taxon>
        <taxon>Rhizoctonia</taxon>
    </lineage>
</organism>
<keyword evidence="6" id="KW-0067">ATP-binding</keyword>
<evidence type="ECO:0000256" key="5">
    <source>
        <dbReference type="ARBA" id="ARBA00022741"/>
    </source>
</evidence>
<keyword evidence="3 10" id="KW-0812">Transmembrane</keyword>
<dbReference type="Gene3D" id="1.20.1560.10">
    <property type="entry name" value="ABC transporter type 1, transmembrane domain"/>
    <property type="match status" value="1"/>
</dbReference>
<evidence type="ECO:0000256" key="6">
    <source>
        <dbReference type="ARBA" id="ARBA00022840"/>
    </source>
</evidence>
<dbReference type="PANTHER" id="PTHR24223">
    <property type="entry name" value="ATP-BINDING CASSETTE SUB-FAMILY C"/>
    <property type="match status" value="1"/>
</dbReference>
<dbReference type="Gene3D" id="3.40.50.300">
    <property type="entry name" value="P-loop containing nucleotide triphosphate hydrolases"/>
    <property type="match status" value="2"/>
</dbReference>
<keyword evidence="7 10" id="KW-1133">Transmembrane helix</keyword>
<dbReference type="InterPro" id="IPR027417">
    <property type="entry name" value="P-loop_NTPase"/>
</dbReference>
<accession>A0A8H3ACL9</accession>
<evidence type="ECO:0008006" key="15">
    <source>
        <dbReference type="Google" id="ProtNLM"/>
    </source>
</evidence>
<evidence type="ECO:0000313" key="14">
    <source>
        <dbReference type="Proteomes" id="UP000663846"/>
    </source>
</evidence>
<evidence type="ECO:0000259" key="11">
    <source>
        <dbReference type="PROSITE" id="PS50893"/>
    </source>
</evidence>
<dbReference type="GO" id="GO:0016887">
    <property type="term" value="F:ATP hydrolysis activity"/>
    <property type="evidence" value="ECO:0007669"/>
    <property type="project" value="InterPro"/>
</dbReference>
<dbReference type="PROSITE" id="PS50929">
    <property type="entry name" value="ABC_TM1F"/>
    <property type="match status" value="1"/>
</dbReference>
<dbReference type="GO" id="GO:0005524">
    <property type="term" value="F:ATP binding"/>
    <property type="evidence" value="ECO:0007669"/>
    <property type="project" value="UniProtKB-KW"/>
</dbReference>
<dbReference type="EMBL" id="CAJMWS010000315">
    <property type="protein sequence ID" value="CAE6414859.1"/>
    <property type="molecule type" value="Genomic_DNA"/>
</dbReference>
<evidence type="ECO:0000256" key="7">
    <source>
        <dbReference type="ARBA" id="ARBA00022989"/>
    </source>
</evidence>
<dbReference type="InterPro" id="IPR003439">
    <property type="entry name" value="ABC_transporter-like_ATP-bd"/>
</dbReference>
<dbReference type="InterPro" id="IPR036640">
    <property type="entry name" value="ABC1_TM_sf"/>
</dbReference>
<keyword evidence="8 10" id="KW-0472">Membrane</keyword>
<dbReference type="Pfam" id="PF00664">
    <property type="entry name" value="ABC_membrane"/>
    <property type="match status" value="1"/>
</dbReference>
<evidence type="ECO:0000256" key="1">
    <source>
        <dbReference type="ARBA" id="ARBA00004141"/>
    </source>
</evidence>
<dbReference type="CDD" id="cd03250">
    <property type="entry name" value="ABCC_MRP_domain1"/>
    <property type="match status" value="1"/>
</dbReference>